<keyword evidence="4" id="KW-1015">Disulfide bond</keyword>
<keyword evidence="3" id="KW-0560">Oxidoreductase</keyword>
<dbReference type="InterPro" id="IPR036249">
    <property type="entry name" value="Thioredoxin-like_sf"/>
</dbReference>
<comment type="caution">
    <text evidence="9">The sequence shown here is derived from an EMBL/GenBank/DDBJ whole genome shotgun (WGS) entry which is preliminary data.</text>
</comment>
<name>A0ABV5WYK9_9MICO</name>
<reference evidence="9 10" key="1">
    <citation type="submission" date="2024-09" db="EMBL/GenBank/DDBJ databases">
        <authorList>
            <person name="Sun Q."/>
            <person name="Mori K."/>
        </authorList>
    </citation>
    <scope>NUCLEOTIDE SEQUENCE [LARGE SCALE GENOMIC DNA]</scope>
    <source>
        <strain evidence="9 10">JCM 11683</strain>
    </source>
</reference>
<feature type="transmembrane region" description="Helical" evidence="7">
    <location>
        <begin position="7"/>
        <end position="30"/>
    </location>
</feature>
<evidence type="ECO:0000256" key="3">
    <source>
        <dbReference type="ARBA" id="ARBA00023002"/>
    </source>
</evidence>
<accession>A0ABV5WYK9</accession>
<evidence type="ECO:0000256" key="5">
    <source>
        <dbReference type="ARBA" id="ARBA00023284"/>
    </source>
</evidence>
<feature type="compositionally biased region" description="Gly residues" evidence="6">
    <location>
        <begin position="49"/>
        <end position="65"/>
    </location>
</feature>
<keyword evidence="2" id="KW-0732">Signal</keyword>
<keyword evidence="7" id="KW-1133">Transmembrane helix</keyword>
<feature type="region of interest" description="Disordered" evidence="6">
    <location>
        <begin position="36"/>
        <end position="82"/>
    </location>
</feature>
<keyword evidence="10" id="KW-1185">Reference proteome</keyword>
<proteinExistence type="inferred from homology"/>
<comment type="similarity">
    <text evidence="1">Belongs to the thioredoxin family. DsbA subfamily.</text>
</comment>
<dbReference type="Proteomes" id="UP001589707">
    <property type="component" value="Unassembled WGS sequence"/>
</dbReference>
<gene>
    <name evidence="9" type="ORF">ACFFN1_00975</name>
</gene>
<dbReference type="EMBL" id="JBHMAU010000010">
    <property type="protein sequence ID" value="MFB9775008.1"/>
    <property type="molecule type" value="Genomic_DNA"/>
</dbReference>
<evidence type="ECO:0000259" key="8">
    <source>
        <dbReference type="PROSITE" id="PS51352"/>
    </source>
</evidence>
<evidence type="ECO:0000256" key="2">
    <source>
        <dbReference type="ARBA" id="ARBA00022729"/>
    </source>
</evidence>
<dbReference type="Gene3D" id="3.40.30.10">
    <property type="entry name" value="Glutaredoxin"/>
    <property type="match status" value="1"/>
</dbReference>
<dbReference type="InterPro" id="IPR012336">
    <property type="entry name" value="Thioredoxin-like_fold"/>
</dbReference>
<evidence type="ECO:0000256" key="4">
    <source>
        <dbReference type="ARBA" id="ARBA00023157"/>
    </source>
</evidence>
<dbReference type="PANTHER" id="PTHR13887:SF14">
    <property type="entry name" value="DISULFIDE BOND FORMATION PROTEIN D"/>
    <property type="match status" value="1"/>
</dbReference>
<dbReference type="PANTHER" id="PTHR13887">
    <property type="entry name" value="GLUTATHIONE S-TRANSFERASE KAPPA"/>
    <property type="match status" value="1"/>
</dbReference>
<dbReference type="InterPro" id="IPR013766">
    <property type="entry name" value="Thioredoxin_domain"/>
</dbReference>
<feature type="domain" description="Thioredoxin" evidence="8">
    <location>
        <begin position="33"/>
        <end position="254"/>
    </location>
</feature>
<evidence type="ECO:0000256" key="6">
    <source>
        <dbReference type="SAM" id="MobiDB-lite"/>
    </source>
</evidence>
<feature type="region of interest" description="Disordered" evidence="6">
    <location>
        <begin position="251"/>
        <end position="281"/>
    </location>
</feature>
<keyword evidence="7" id="KW-0472">Membrane</keyword>
<feature type="compositionally biased region" description="Gly residues" evidence="6">
    <location>
        <begin position="260"/>
        <end position="281"/>
    </location>
</feature>
<keyword evidence="7" id="KW-0812">Transmembrane</keyword>
<evidence type="ECO:0000313" key="10">
    <source>
        <dbReference type="Proteomes" id="UP001589707"/>
    </source>
</evidence>
<keyword evidence="5" id="KW-0676">Redox-active center</keyword>
<evidence type="ECO:0000256" key="7">
    <source>
        <dbReference type="SAM" id="Phobius"/>
    </source>
</evidence>
<dbReference type="Pfam" id="PF13462">
    <property type="entry name" value="Thioredoxin_4"/>
    <property type="match status" value="1"/>
</dbReference>
<evidence type="ECO:0000313" key="9">
    <source>
        <dbReference type="EMBL" id="MFB9775008.1"/>
    </source>
</evidence>
<dbReference type="RefSeq" id="WP_376837758.1">
    <property type="nucleotide sequence ID" value="NZ_JBHMAU010000010.1"/>
</dbReference>
<sequence length="281" mass="29656">MRPNSRPFWFWAIPVNIVVIALIAIFILVIDEADEPTPVAEPSQPAGQGEAGGPGGDASGAGGEDGAGEGEQLAQPGEATREAEDPFALGYPEAPVAMVVFTDFQCPFCARHSAETESQLIDEYVNSSQLRIEWRDVDFFGDDSNLAARGAWAAGQQHRYIEFHQTLFGDGEALDPEDLTLEKLTEVAQSLNMDIAQFERDIEADEAYQHVHDNVDEAAAVGAFNTPAFLINGEPLSGAQPLEEFEKVIKAAAEDNPYEGGSGQGGSGQGGSGEGGGGAGS</sequence>
<dbReference type="SUPFAM" id="SSF52833">
    <property type="entry name" value="Thioredoxin-like"/>
    <property type="match status" value="1"/>
</dbReference>
<evidence type="ECO:0000256" key="1">
    <source>
        <dbReference type="ARBA" id="ARBA00005791"/>
    </source>
</evidence>
<protein>
    <submittedName>
        <fullName evidence="9">DsbA family protein</fullName>
    </submittedName>
</protein>
<organism evidence="9 10">
    <name type="scientific">Brevibacterium otitidis</name>
    <dbReference type="NCBI Taxonomy" id="53364"/>
    <lineage>
        <taxon>Bacteria</taxon>
        <taxon>Bacillati</taxon>
        <taxon>Actinomycetota</taxon>
        <taxon>Actinomycetes</taxon>
        <taxon>Micrococcales</taxon>
        <taxon>Brevibacteriaceae</taxon>
        <taxon>Brevibacterium</taxon>
    </lineage>
</organism>
<dbReference type="PROSITE" id="PS51352">
    <property type="entry name" value="THIOREDOXIN_2"/>
    <property type="match status" value="1"/>
</dbReference>